<protein>
    <recommendedName>
        <fullName evidence="3">DUF1279 domain-containing protein</fullName>
    </recommendedName>
</protein>
<evidence type="ECO:0000313" key="5">
    <source>
        <dbReference type="Proteomes" id="UP000678393"/>
    </source>
</evidence>
<keyword evidence="2" id="KW-0472">Membrane</keyword>
<dbReference type="PANTHER" id="PTHR21377:SF0">
    <property type="entry name" value="PROTEIN FAM210B, MITOCHONDRIAL"/>
    <property type="match status" value="1"/>
</dbReference>
<proteinExistence type="predicted"/>
<organism evidence="4 5">
    <name type="scientific">Candidula unifasciata</name>
    <dbReference type="NCBI Taxonomy" id="100452"/>
    <lineage>
        <taxon>Eukaryota</taxon>
        <taxon>Metazoa</taxon>
        <taxon>Spiralia</taxon>
        <taxon>Lophotrochozoa</taxon>
        <taxon>Mollusca</taxon>
        <taxon>Gastropoda</taxon>
        <taxon>Heterobranchia</taxon>
        <taxon>Euthyneura</taxon>
        <taxon>Panpulmonata</taxon>
        <taxon>Eupulmonata</taxon>
        <taxon>Stylommatophora</taxon>
        <taxon>Helicina</taxon>
        <taxon>Helicoidea</taxon>
        <taxon>Geomitridae</taxon>
        <taxon>Candidula</taxon>
    </lineage>
</organism>
<dbReference type="InterPro" id="IPR045866">
    <property type="entry name" value="FAM210A/B-like"/>
</dbReference>
<accession>A0A8S3YGC8</accession>
<reference evidence="4" key="1">
    <citation type="submission" date="2021-04" db="EMBL/GenBank/DDBJ databases">
        <authorList>
            <consortium name="Molecular Ecology Group"/>
        </authorList>
    </citation>
    <scope>NUCLEOTIDE SEQUENCE</scope>
</reference>
<evidence type="ECO:0000256" key="1">
    <source>
        <dbReference type="SAM" id="MobiDB-lite"/>
    </source>
</evidence>
<dbReference type="AlphaFoldDB" id="A0A8S3YGC8"/>
<evidence type="ECO:0000256" key="2">
    <source>
        <dbReference type="SAM" id="Phobius"/>
    </source>
</evidence>
<feature type="compositionally biased region" description="Polar residues" evidence="1">
    <location>
        <begin position="245"/>
        <end position="259"/>
    </location>
</feature>
<gene>
    <name evidence="4" type="ORF">CUNI_LOCUS1831</name>
</gene>
<dbReference type="Proteomes" id="UP000678393">
    <property type="component" value="Unassembled WGS sequence"/>
</dbReference>
<name>A0A8S3YGC8_9EUPU</name>
<sequence length="424" mass="46574">MQTAARSTQRVYLRTVRQRSDVVKNAWSDANHVPAVVVVHCRPLPRNASGLSKACDNHRLKSTQNKLVQLSWFSDTQRKPEQTISLSEDACPQGIQGDDCVTFKLWLESCRRYGLANCNNQLQGIQSGRKTLSEVMVEQEKLISEIAEQYQAASQRHDTYSNVQGLQDGVAASVDVDVDMPCPQGVQGLDCARFKLWLENCHRFGLHDCAQQLDSFEAGRKSLAEVFAEQDKMIREAATVTYQKISRQQRKYSTSTRNPASGDRDPPGGSTSTRNPGSEDRDPLGGSTSTRNPGSGDSSPPGGPEQGSGSQLTQRQKLQRAVKEYGSTVIVFHVTISLMSLGFFYLLVSSGIDVVGLLMKLGIGESLLQNKLAAGTGTFVVAYAVHKVFAPVRIATTLTATPFIVRYLRRVGFLKVPQPVKPKQ</sequence>
<keyword evidence="5" id="KW-1185">Reference proteome</keyword>
<feature type="transmembrane region" description="Helical" evidence="2">
    <location>
        <begin position="325"/>
        <end position="348"/>
    </location>
</feature>
<feature type="domain" description="DUF1279" evidence="3">
    <location>
        <begin position="316"/>
        <end position="403"/>
    </location>
</feature>
<dbReference type="GO" id="GO:0005739">
    <property type="term" value="C:mitochondrion"/>
    <property type="evidence" value="ECO:0007669"/>
    <property type="project" value="TreeGrafter"/>
</dbReference>
<keyword evidence="2" id="KW-0812">Transmembrane</keyword>
<comment type="caution">
    <text evidence="4">The sequence shown here is derived from an EMBL/GenBank/DDBJ whole genome shotgun (WGS) entry which is preliminary data.</text>
</comment>
<dbReference type="InterPro" id="IPR009688">
    <property type="entry name" value="FAM210A/B-like_dom"/>
</dbReference>
<dbReference type="OrthoDB" id="426386at2759"/>
<evidence type="ECO:0000313" key="4">
    <source>
        <dbReference type="EMBL" id="CAG5116273.1"/>
    </source>
</evidence>
<dbReference type="PANTHER" id="PTHR21377">
    <property type="entry name" value="PROTEIN FAM210B, MITOCHONDRIAL"/>
    <property type="match status" value="1"/>
</dbReference>
<dbReference type="Pfam" id="PF06916">
    <property type="entry name" value="FAM210A-B_dom"/>
    <property type="match status" value="1"/>
</dbReference>
<evidence type="ECO:0000259" key="3">
    <source>
        <dbReference type="Pfam" id="PF06916"/>
    </source>
</evidence>
<feature type="region of interest" description="Disordered" evidence="1">
    <location>
        <begin position="245"/>
        <end position="317"/>
    </location>
</feature>
<dbReference type="EMBL" id="CAJHNH020000227">
    <property type="protein sequence ID" value="CAG5116273.1"/>
    <property type="molecule type" value="Genomic_DNA"/>
</dbReference>
<keyword evidence="2" id="KW-1133">Transmembrane helix</keyword>